<keyword evidence="6 12" id="KW-0418">Kinase</keyword>
<evidence type="ECO:0000256" key="3">
    <source>
        <dbReference type="ARBA" id="ARBA00022553"/>
    </source>
</evidence>
<organism evidence="12 13">
    <name type="scientific">Streptomyces longisporus</name>
    <dbReference type="NCBI Taxonomy" id="1948"/>
    <lineage>
        <taxon>Bacteria</taxon>
        <taxon>Bacillati</taxon>
        <taxon>Actinomycetota</taxon>
        <taxon>Actinomycetes</taxon>
        <taxon>Kitasatosporales</taxon>
        <taxon>Streptomycetaceae</taxon>
        <taxon>Streptomyces</taxon>
    </lineage>
</organism>
<dbReference type="Pfam" id="PF02518">
    <property type="entry name" value="HATPase_c"/>
    <property type="match status" value="1"/>
</dbReference>
<protein>
    <recommendedName>
        <fullName evidence="2">histidine kinase</fullName>
        <ecNumber evidence="2">2.7.13.3</ecNumber>
    </recommendedName>
</protein>
<comment type="catalytic activity">
    <reaction evidence="1">
        <text>ATP + protein L-histidine = ADP + protein N-phospho-L-histidine.</text>
        <dbReference type="EC" id="2.7.13.3"/>
    </reaction>
</comment>
<feature type="transmembrane region" description="Helical" evidence="10">
    <location>
        <begin position="181"/>
        <end position="199"/>
    </location>
</feature>
<dbReference type="PANTHER" id="PTHR24421:SF10">
    <property type="entry name" value="NITRATE_NITRITE SENSOR PROTEIN NARQ"/>
    <property type="match status" value="1"/>
</dbReference>
<evidence type="ECO:0000259" key="11">
    <source>
        <dbReference type="SMART" id="SM00387"/>
    </source>
</evidence>
<dbReference type="InterPro" id="IPR011712">
    <property type="entry name" value="Sig_transdc_His_kin_sub3_dim/P"/>
</dbReference>
<dbReference type="EC" id="2.7.13.3" evidence="2"/>
<name>A0ABP5Y1K8_STRLO</name>
<feature type="transmembrane region" description="Helical" evidence="10">
    <location>
        <begin position="142"/>
        <end position="161"/>
    </location>
</feature>
<dbReference type="GO" id="GO:0016301">
    <property type="term" value="F:kinase activity"/>
    <property type="evidence" value="ECO:0007669"/>
    <property type="project" value="UniProtKB-KW"/>
</dbReference>
<dbReference type="Proteomes" id="UP001501777">
    <property type="component" value="Unassembled WGS sequence"/>
</dbReference>
<evidence type="ECO:0000313" key="13">
    <source>
        <dbReference type="Proteomes" id="UP001501777"/>
    </source>
</evidence>
<feature type="transmembrane region" description="Helical" evidence="10">
    <location>
        <begin position="29"/>
        <end position="50"/>
    </location>
</feature>
<dbReference type="RefSeq" id="WP_344397993.1">
    <property type="nucleotide sequence ID" value="NZ_BAAASG010000001.1"/>
</dbReference>
<comment type="caution">
    <text evidence="12">The sequence shown here is derived from an EMBL/GenBank/DDBJ whole genome shotgun (WGS) entry which is preliminary data.</text>
</comment>
<feature type="transmembrane region" description="Helical" evidence="10">
    <location>
        <begin position="56"/>
        <end position="74"/>
    </location>
</feature>
<evidence type="ECO:0000256" key="6">
    <source>
        <dbReference type="ARBA" id="ARBA00022777"/>
    </source>
</evidence>
<dbReference type="Gene3D" id="3.30.565.10">
    <property type="entry name" value="Histidine kinase-like ATPase, C-terminal domain"/>
    <property type="match status" value="1"/>
</dbReference>
<dbReference type="CDD" id="cd16917">
    <property type="entry name" value="HATPase_UhpB-NarQ-NarX-like"/>
    <property type="match status" value="1"/>
</dbReference>
<evidence type="ECO:0000256" key="8">
    <source>
        <dbReference type="ARBA" id="ARBA00023012"/>
    </source>
</evidence>
<evidence type="ECO:0000256" key="5">
    <source>
        <dbReference type="ARBA" id="ARBA00022741"/>
    </source>
</evidence>
<feature type="transmembrane region" description="Helical" evidence="10">
    <location>
        <begin position="244"/>
        <end position="264"/>
    </location>
</feature>
<keyword evidence="7" id="KW-0067">ATP-binding</keyword>
<dbReference type="InterPro" id="IPR003594">
    <property type="entry name" value="HATPase_dom"/>
</dbReference>
<keyword evidence="8" id="KW-0902">Two-component regulatory system</keyword>
<accession>A0ABP5Y1K8</accession>
<dbReference type="InterPro" id="IPR036890">
    <property type="entry name" value="HATPase_C_sf"/>
</dbReference>
<evidence type="ECO:0000313" key="12">
    <source>
        <dbReference type="EMBL" id="GAA2471260.1"/>
    </source>
</evidence>
<keyword evidence="4" id="KW-0808">Transferase</keyword>
<dbReference type="InterPro" id="IPR050482">
    <property type="entry name" value="Sensor_HK_TwoCompSys"/>
</dbReference>
<gene>
    <name evidence="12" type="ORF">GCM10010276_01860</name>
</gene>
<evidence type="ECO:0000256" key="2">
    <source>
        <dbReference type="ARBA" id="ARBA00012438"/>
    </source>
</evidence>
<dbReference type="Pfam" id="PF07730">
    <property type="entry name" value="HisKA_3"/>
    <property type="match status" value="1"/>
</dbReference>
<feature type="transmembrane region" description="Helical" evidence="10">
    <location>
        <begin position="109"/>
        <end position="130"/>
    </location>
</feature>
<keyword evidence="13" id="KW-1185">Reference proteome</keyword>
<evidence type="ECO:0000256" key="1">
    <source>
        <dbReference type="ARBA" id="ARBA00000085"/>
    </source>
</evidence>
<proteinExistence type="predicted"/>
<evidence type="ECO:0000256" key="10">
    <source>
        <dbReference type="SAM" id="Phobius"/>
    </source>
</evidence>
<feature type="region of interest" description="Disordered" evidence="9">
    <location>
        <begin position="1"/>
        <end position="21"/>
    </location>
</feature>
<dbReference type="EMBL" id="BAAASG010000001">
    <property type="protein sequence ID" value="GAA2471260.1"/>
    <property type="molecule type" value="Genomic_DNA"/>
</dbReference>
<evidence type="ECO:0000256" key="4">
    <source>
        <dbReference type="ARBA" id="ARBA00022679"/>
    </source>
</evidence>
<dbReference type="PANTHER" id="PTHR24421">
    <property type="entry name" value="NITRATE/NITRITE SENSOR PROTEIN NARX-RELATED"/>
    <property type="match status" value="1"/>
</dbReference>
<keyword evidence="3" id="KW-0597">Phosphoprotein</keyword>
<keyword evidence="10" id="KW-1133">Transmembrane helix</keyword>
<dbReference type="SUPFAM" id="SSF55874">
    <property type="entry name" value="ATPase domain of HSP90 chaperone/DNA topoisomerase II/histidine kinase"/>
    <property type="match status" value="1"/>
</dbReference>
<keyword evidence="10" id="KW-0812">Transmembrane</keyword>
<feature type="transmembrane region" description="Helical" evidence="10">
    <location>
        <begin position="81"/>
        <end position="97"/>
    </location>
</feature>
<evidence type="ECO:0000256" key="7">
    <source>
        <dbReference type="ARBA" id="ARBA00022840"/>
    </source>
</evidence>
<evidence type="ECO:0000256" key="9">
    <source>
        <dbReference type="SAM" id="MobiDB-lite"/>
    </source>
</evidence>
<sequence length="620" mass="64904">MVEAAEAAGPTGRSGAPGGRPRLAPEAEAVGLAVGGLAFGAYVLVVSAPGRYVTTTTTWFSGAVGGLYLGAGLLARMRRPSNPVGLLMLWVGIGWFAEDLQISPAPVAHTVGLLVRSASSGFLIPLLLMFPDGVLRSRLERLLVAAGYATAFGLIPLSTLFYDSLVRNLLLVHPVLWLPQAVDRVQFVMSAAVVAVLLGRWVRATRPARRVLAPLFAAGLVGGLASTLDAILGTGPDSPTHPPLIAVAHIAVLALPLAFLAGVWHVRMGRTAVADLLRRMPTATRTQLRDALARALRDPSVQVGYPVPDGYVDSRGAALAVAPGRQVSPLERDGRRVGVLVHDPALREDRYVLEAVVSAAALELDNQRLAAEVRAQLAEVRASRARIVEAGDEQRRRIEHDLHDGAQTTFVTTLVTLRLARQRFAGREAPDPELVALLDRIAVLMGEGIDQLRDLAHGIHPAVLTETGLVAALETLAARAPCPVEVTAGAVPGLPPPLAATVYFVAAEALTNALKHAHAHTIGIDVRHRAEDGVLRLTVADDGVGGADPDGGTGLLGLRDRVAVFDGTMTVRSERGRGTVVSVELPLPVRDLAVTAAAAEALSVAEAASGVSGEGEDGRA</sequence>
<feature type="domain" description="Histidine kinase/HSP90-like ATPase" evidence="11">
    <location>
        <begin position="497"/>
        <end position="589"/>
    </location>
</feature>
<keyword evidence="5" id="KW-0547">Nucleotide-binding</keyword>
<dbReference type="SMART" id="SM00387">
    <property type="entry name" value="HATPase_c"/>
    <property type="match status" value="1"/>
</dbReference>
<reference evidence="13" key="1">
    <citation type="journal article" date="2019" name="Int. J. Syst. Evol. Microbiol.">
        <title>The Global Catalogue of Microorganisms (GCM) 10K type strain sequencing project: providing services to taxonomists for standard genome sequencing and annotation.</title>
        <authorList>
            <consortium name="The Broad Institute Genomics Platform"/>
            <consortium name="The Broad Institute Genome Sequencing Center for Infectious Disease"/>
            <person name="Wu L."/>
            <person name="Ma J."/>
        </authorList>
    </citation>
    <scope>NUCLEOTIDE SEQUENCE [LARGE SCALE GENOMIC DNA]</scope>
    <source>
        <strain evidence="13">JCM 4395</strain>
    </source>
</reference>
<feature type="transmembrane region" description="Helical" evidence="10">
    <location>
        <begin position="211"/>
        <end position="232"/>
    </location>
</feature>
<keyword evidence="10" id="KW-0472">Membrane</keyword>